<proteinExistence type="predicted"/>
<feature type="signal peptide" evidence="3">
    <location>
        <begin position="1"/>
        <end position="21"/>
    </location>
</feature>
<evidence type="ECO:0000256" key="2">
    <source>
        <dbReference type="SAM" id="Phobius"/>
    </source>
</evidence>
<organism evidence="4 5">
    <name type="scientific">Lipingzhangella halophila</name>
    <dbReference type="NCBI Taxonomy" id="1783352"/>
    <lineage>
        <taxon>Bacteria</taxon>
        <taxon>Bacillati</taxon>
        <taxon>Actinomycetota</taxon>
        <taxon>Actinomycetes</taxon>
        <taxon>Streptosporangiales</taxon>
        <taxon>Nocardiopsidaceae</taxon>
        <taxon>Lipingzhangella</taxon>
    </lineage>
</organism>
<sequence>MRTRAAVAVSIVMAATATLGAAGPTPRESDESDAPEGTEELFQVDDPRIVQSSGLAVSGRHDDIYWTHNDSGDFPAEIYAVNGEGGTEATVTLSGPEVEARDWEAIAAGVDDSGDPALYVGDIGDNFQGAWPDIRIYRLAEPDKLVDQTVEVETFTLRFEDGARDAEGLLVDPRDNRVYVVSKEVAGGIYAAPETLDPDATNELTRVGSAPLYSTDAAFSPDGSHYAIRTYWAATVYDATEGVPGASTTQVGLPESEQGESLAFTPDGSALLAGSEGETSPVWSVPLPEEATAADKDGDTPESEPTASAEGDQSGGASALIWGGVGVAAVVIAGIVLLVRRS</sequence>
<gene>
    <name evidence="4" type="ORF">F4561_004893</name>
</gene>
<dbReference type="AlphaFoldDB" id="A0A7W7RM36"/>
<evidence type="ECO:0000313" key="4">
    <source>
        <dbReference type="EMBL" id="MBB4934073.1"/>
    </source>
</evidence>
<feature type="region of interest" description="Disordered" evidence="1">
    <location>
        <begin position="20"/>
        <end position="40"/>
    </location>
</feature>
<comment type="caution">
    <text evidence="4">The sequence shown here is derived from an EMBL/GenBank/DDBJ whole genome shotgun (WGS) entry which is preliminary data.</text>
</comment>
<dbReference type="EMBL" id="JACHJT010000001">
    <property type="protein sequence ID" value="MBB4934073.1"/>
    <property type="molecule type" value="Genomic_DNA"/>
</dbReference>
<keyword evidence="5" id="KW-1185">Reference proteome</keyword>
<dbReference type="Gene3D" id="2.130.10.10">
    <property type="entry name" value="YVTN repeat-like/Quinoprotein amine dehydrogenase"/>
    <property type="match status" value="1"/>
</dbReference>
<feature type="region of interest" description="Disordered" evidence="1">
    <location>
        <begin position="245"/>
        <end position="314"/>
    </location>
</feature>
<dbReference type="SUPFAM" id="SSF101898">
    <property type="entry name" value="NHL repeat"/>
    <property type="match status" value="1"/>
</dbReference>
<dbReference type="Proteomes" id="UP000523007">
    <property type="component" value="Unassembled WGS sequence"/>
</dbReference>
<evidence type="ECO:0000256" key="3">
    <source>
        <dbReference type="SAM" id="SignalP"/>
    </source>
</evidence>
<feature type="chain" id="PRO_5039583981" description="WD40 repeat domain-containing protein" evidence="3">
    <location>
        <begin position="22"/>
        <end position="342"/>
    </location>
</feature>
<accession>A0A7W7RM36</accession>
<evidence type="ECO:0000256" key="1">
    <source>
        <dbReference type="SAM" id="MobiDB-lite"/>
    </source>
</evidence>
<dbReference type="InterPro" id="IPR015943">
    <property type="entry name" value="WD40/YVTN_repeat-like_dom_sf"/>
</dbReference>
<evidence type="ECO:0000313" key="5">
    <source>
        <dbReference type="Proteomes" id="UP000523007"/>
    </source>
</evidence>
<feature type="transmembrane region" description="Helical" evidence="2">
    <location>
        <begin position="319"/>
        <end position="339"/>
    </location>
</feature>
<name>A0A7W7RM36_9ACTN</name>
<dbReference type="RefSeq" id="WP_184581854.1">
    <property type="nucleotide sequence ID" value="NZ_JACHJT010000001.1"/>
</dbReference>
<evidence type="ECO:0008006" key="6">
    <source>
        <dbReference type="Google" id="ProtNLM"/>
    </source>
</evidence>
<keyword evidence="2" id="KW-1133">Transmembrane helix</keyword>
<keyword evidence="2" id="KW-0812">Transmembrane</keyword>
<feature type="compositionally biased region" description="Acidic residues" evidence="1">
    <location>
        <begin position="30"/>
        <end position="40"/>
    </location>
</feature>
<keyword evidence="3" id="KW-0732">Signal</keyword>
<keyword evidence="2" id="KW-0472">Membrane</keyword>
<reference evidence="4 5" key="1">
    <citation type="submission" date="2020-08" db="EMBL/GenBank/DDBJ databases">
        <title>Sequencing the genomes of 1000 actinobacteria strains.</title>
        <authorList>
            <person name="Klenk H.-P."/>
        </authorList>
    </citation>
    <scope>NUCLEOTIDE SEQUENCE [LARGE SCALE GENOMIC DNA]</scope>
    <source>
        <strain evidence="4 5">DSM 102030</strain>
    </source>
</reference>
<protein>
    <recommendedName>
        <fullName evidence="6">WD40 repeat domain-containing protein</fullName>
    </recommendedName>
</protein>